<dbReference type="EMBL" id="CP053452">
    <property type="protein sequence ID" value="QJW94255.1"/>
    <property type="molecule type" value="Genomic_DNA"/>
</dbReference>
<proteinExistence type="predicted"/>
<dbReference type="Pfam" id="PF04362">
    <property type="entry name" value="Iron_traffic"/>
    <property type="match status" value="1"/>
</dbReference>
<dbReference type="SUPFAM" id="SSF48452">
    <property type="entry name" value="TPR-like"/>
    <property type="match status" value="1"/>
</dbReference>
<feature type="repeat" description="TPR" evidence="1">
    <location>
        <begin position="22"/>
        <end position="55"/>
    </location>
</feature>
<dbReference type="PROSITE" id="PS50293">
    <property type="entry name" value="TPR_REGION"/>
    <property type="match status" value="1"/>
</dbReference>
<dbReference type="GO" id="GO:0005506">
    <property type="term" value="F:iron ion binding"/>
    <property type="evidence" value="ECO:0007669"/>
    <property type="project" value="InterPro"/>
</dbReference>
<protein>
    <recommendedName>
        <fullName evidence="4">Tetratricopeptide repeat protein</fullName>
    </recommendedName>
</protein>
<evidence type="ECO:0000313" key="3">
    <source>
        <dbReference type="Proteomes" id="UP000503447"/>
    </source>
</evidence>
<dbReference type="Gene3D" id="1.10.3880.10">
    <property type="entry name" value="Fe(II) trafficking protein YggX"/>
    <property type="match status" value="1"/>
</dbReference>
<dbReference type="RefSeq" id="WP_171470294.1">
    <property type="nucleotide sequence ID" value="NZ_CP053452.2"/>
</dbReference>
<keyword evidence="3" id="KW-1185">Reference proteome</keyword>
<dbReference type="InterPro" id="IPR007457">
    <property type="entry name" value="Fe_traffick_prot_YggX"/>
</dbReference>
<dbReference type="PROSITE" id="PS50005">
    <property type="entry name" value="TPR"/>
    <property type="match status" value="1"/>
</dbReference>
<accession>A0A6M5YJV7</accession>
<evidence type="ECO:0000313" key="2">
    <source>
        <dbReference type="EMBL" id="QJW94255.1"/>
    </source>
</evidence>
<dbReference type="SMART" id="SM00028">
    <property type="entry name" value="TPR"/>
    <property type="match status" value="2"/>
</dbReference>
<keyword evidence="1" id="KW-0802">TPR repeat</keyword>
<dbReference type="Pfam" id="PF14559">
    <property type="entry name" value="TPR_19"/>
    <property type="match status" value="1"/>
</dbReference>
<dbReference type="KEGG" id="ftj:FTUN_1775"/>
<sequence>MNNLADQIARFRNMAQEDPDNDLAHFRLGQFLLDDGQYEEAAKSFRRTLELTPEFSKVFQLLGECLIKLDQKAEAVEVLTKGWTTADDRGDRMPRDAMAKLLQQLGAPVPQKQIAITDEGSPGAGTGFRCERPGCMEGKRAVQLPAPPVPDAIGLRIHTDICAACWTLWWKDLSIKVINELRLDLSSEGGQFEYDRNMREFMGFEPEPPK</sequence>
<dbReference type="AlphaFoldDB" id="A0A6M5YJV7"/>
<dbReference type="InterPro" id="IPR011990">
    <property type="entry name" value="TPR-like_helical_dom_sf"/>
</dbReference>
<organism evidence="2 3">
    <name type="scientific">Frigoriglobus tundricola</name>
    <dbReference type="NCBI Taxonomy" id="2774151"/>
    <lineage>
        <taxon>Bacteria</taxon>
        <taxon>Pseudomonadati</taxon>
        <taxon>Planctomycetota</taxon>
        <taxon>Planctomycetia</taxon>
        <taxon>Gemmatales</taxon>
        <taxon>Gemmataceae</taxon>
        <taxon>Frigoriglobus</taxon>
    </lineage>
</organism>
<dbReference type="InterPro" id="IPR036766">
    <property type="entry name" value="Fe_traffick_prot_YggX_sf"/>
</dbReference>
<dbReference type="InterPro" id="IPR019734">
    <property type="entry name" value="TPR_rpt"/>
</dbReference>
<name>A0A6M5YJV7_9BACT</name>
<evidence type="ECO:0000256" key="1">
    <source>
        <dbReference type="PROSITE-ProRule" id="PRU00339"/>
    </source>
</evidence>
<reference evidence="3" key="1">
    <citation type="submission" date="2020-05" db="EMBL/GenBank/DDBJ databases">
        <title>Frigoriglobus tundricola gen. nov., sp. nov., a psychrotolerant cellulolytic planctomycete of the family Gemmataceae with two divergent copies of 16S rRNA gene.</title>
        <authorList>
            <person name="Kulichevskaya I.S."/>
            <person name="Ivanova A.A."/>
            <person name="Naumoff D.G."/>
            <person name="Beletsky A.V."/>
            <person name="Rijpstra W.I.C."/>
            <person name="Sinninghe Damste J.S."/>
            <person name="Mardanov A.V."/>
            <person name="Ravin N.V."/>
            <person name="Dedysh S.N."/>
        </authorList>
    </citation>
    <scope>NUCLEOTIDE SEQUENCE [LARGE SCALE GENOMIC DNA]</scope>
    <source>
        <strain evidence="3">PL17</strain>
    </source>
</reference>
<dbReference type="SUPFAM" id="SSF111148">
    <property type="entry name" value="YggX-like"/>
    <property type="match status" value="1"/>
</dbReference>
<dbReference type="Gene3D" id="1.25.40.10">
    <property type="entry name" value="Tetratricopeptide repeat domain"/>
    <property type="match status" value="1"/>
</dbReference>
<dbReference type="Proteomes" id="UP000503447">
    <property type="component" value="Chromosome"/>
</dbReference>
<gene>
    <name evidence="2" type="ORF">FTUN_1775</name>
</gene>
<evidence type="ECO:0008006" key="4">
    <source>
        <dbReference type="Google" id="ProtNLM"/>
    </source>
</evidence>